<dbReference type="AlphaFoldDB" id="A0ABD5NUM7"/>
<evidence type="ECO:0000313" key="3">
    <source>
        <dbReference type="Proteomes" id="UP001595821"/>
    </source>
</evidence>
<evidence type="ECO:0000313" key="2">
    <source>
        <dbReference type="EMBL" id="MFC4245698.1"/>
    </source>
</evidence>
<comment type="caution">
    <text evidence="2">The sequence shown here is derived from an EMBL/GenBank/DDBJ whole genome shotgun (WGS) entry which is preliminary data.</text>
</comment>
<feature type="region of interest" description="Disordered" evidence="1">
    <location>
        <begin position="105"/>
        <end position="139"/>
    </location>
</feature>
<feature type="region of interest" description="Disordered" evidence="1">
    <location>
        <begin position="157"/>
        <end position="319"/>
    </location>
</feature>
<dbReference type="EMBL" id="JBHSDJ010000003">
    <property type="protein sequence ID" value="MFC4245698.1"/>
    <property type="molecule type" value="Genomic_DNA"/>
</dbReference>
<evidence type="ECO:0000256" key="1">
    <source>
        <dbReference type="SAM" id="MobiDB-lite"/>
    </source>
</evidence>
<feature type="non-terminal residue" evidence="2">
    <location>
        <position position="319"/>
    </location>
</feature>
<feature type="compositionally biased region" description="Acidic residues" evidence="1">
    <location>
        <begin position="273"/>
        <end position="319"/>
    </location>
</feature>
<protein>
    <submittedName>
        <fullName evidence="2">AAA family ATPase</fullName>
    </submittedName>
</protein>
<feature type="compositionally biased region" description="Acidic residues" evidence="1">
    <location>
        <begin position="171"/>
        <end position="265"/>
    </location>
</feature>
<gene>
    <name evidence="2" type="ORF">ACFOZ7_01550</name>
</gene>
<proteinExistence type="predicted"/>
<accession>A0ABD5NUM7</accession>
<reference evidence="2 3" key="1">
    <citation type="journal article" date="2014" name="Int. J. Syst. Evol. Microbiol.">
        <title>Complete genome sequence of Corynebacterium casei LMG S-19264T (=DSM 44701T), isolated from a smear-ripened cheese.</title>
        <authorList>
            <consortium name="US DOE Joint Genome Institute (JGI-PGF)"/>
            <person name="Walter F."/>
            <person name="Albersmeier A."/>
            <person name="Kalinowski J."/>
            <person name="Ruckert C."/>
        </authorList>
    </citation>
    <scope>NUCLEOTIDE SEQUENCE [LARGE SCALE GENOMIC DNA]</scope>
    <source>
        <strain evidence="2 3">IBRC-M 10912</strain>
    </source>
</reference>
<sequence>MSNIADTDEDVEVSDDGLTVRKAFVADEFPVPAIRFEIDSERDVPVSFRLSEPIPESFPMDNVGFHPEYHSDDWTAFQDNHVEFTGTVDPDDSLVTVYGIRLGDEDDAGDFLTEPTIEDVHTDDEVSPDAASDAEEVDDTTIEDIISDDRNQVVKDMLSGESDSVPGLDVESTDESTADDTEDESFDDAEDLDLDLDGIDTDPVDIDEESDDEDDVPDIELGFGEDEIPDVDFEDEESDDESEEEEPEIDLDVDESEEEEPEIDLDVDKSEEKEPEIDLDVDESEEEEPEIDLGVDESEEEEPEIDLGVDESEEEEPEI</sequence>
<dbReference type="Proteomes" id="UP001595821">
    <property type="component" value="Unassembled WGS sequence"/>
</dbReference>
<organism evidence="2 3">
    <name type="scientific">Natribaculum luteum</name>
    <dbReference type="NCBI Taxonomy" id="1586232"/>
    <lineage>
        <taxon>Archaea</taxon>
        <taxon>Methanobacteriati</taxon>
        <taxon>Methanobacteriota</taxon>
        <taxon>Stenosarchaea group</taxon>
        <taxon>Halobacteria</taxon>
        <taxon>Halobacteriales</taxon>
        <taxon>Natrialbaceae</taxon>
        <taxon>Natribaculum</taxon>
    </lineage>
</organism>
<feature type="compositionally biased region" description="Acidic residues" evidence="1">
    <location>
        <begin position="125"/>
        <end position="139"/>
    </location>
</feature>
<name>A0ABD5NUM7_9EURY</name>